<evidence type="ECO:0000256" key="1">
    <source>
        <dbReference type="SAM" id="MobiDB-lite"/>
    </source>
</evidence>
<evidence type="ECO:0000313" key="3">
    <source>
        <dbReference type="Proteomes" id="UP000076858"/>
    </source>
</evidence>
<keyword evidence="3" id="KW-1185">Reference proteome</keyword>
<evidence type="ECO:0000313" key="2">
    <source>
        <dbReference type="EMBL" id="KZS16491.1"/>
    </source>
</evidence>
<accession>A0A164ZLN6</accession>
<dbReference type="Proteomes" id="UP000076858">
    <property type="component" value="Unassembled WGS sequence"/>
</dbReference>
<dbReference type="PANTHER" id="PTHR22954">
    <property type="entry name" value="RETROVIRAL PROTEASE-RELATED"/>
    <property type="match status" value="1"/>
</dbReference>
<dbReference type="OrthoDB" id="8019190at2759"/>
<organism evidence="2 3">
    <name type="scientific">Daphnia magna</name>
    <dbReference type="NCBI Taxonomy" id="35525"/>
    <lineage>
        <taxon>Eukaryota</taxon>
        <taxon>Metazoa</taxon>
        <taxon>Ecdysozoa</taxon>
        <taxon>Arthropoda</taxon>
        <taxon>Crustacea</taxon>
        <taxon>Branchiopoda</taxon>
        <taxon>Diplostraca</taxon>
        <taxon>Cladocera</taxon>
        <taxon>Anomopoda</taxon>
        <taxon>Daphniidae</taxon>
        <taxon>Daphnia</taxon>
    </lineage>
</organism>
<feature type="region of interest" description="Disordered" evidence="1">
    <location>
        <begin position="303"/>
        <end position="333"/>
    </location>
</feature>
<protein>
    <submittedName>
        <fullName evidence="2">Uncharacterized protein</fullName>
    </submittedName>
</protein>
<dbReference type="EMBL" id="LRGB01000705">
    <property type="protein sequence ID" value="KZS16491.1"/>
    <property type="molecule type" value="Genomic_DNA"/>
</dbReference>
<dbReference type="InterPro" id="IPR005312">
    <property type="entry name" value="DUF1759"/>
</dbReference>
<proteinExistence type="predicted"/>
<reference evidence="2 3" key="1">
    <citation type="submission" date="2016-03" db="EMBL/GenBank/DDBJ databases">
        <title>EvidentialGene: Evidence-directed Construction of Genes on Genomes.</title>
        <authorList>
            <person name="Gilbert D.G."/>
            <person name="Choi J.-H."/>
            <person name="Mockaitis K."/>
            <person name="Colbourne J."/>
            <person name="Pfrender M."/>
        </authorList>
    </citation>
    <scope>NUCLEOTIDE SEQUENCE [LARGE SCALE GENOMIC DNA]</scope>
    <source>
        <strain evidence="2 3">Xinb3</strain>
        <tissue evidence="2">Complete organism</tissue>
    </source>
</reference>
<gene>
    <name evidence="2" type="ORF">APZ42_017768</name>
</gene>
<dbReference type="PANTHER" id="PTHR22954:SF3">
    <property type="entry name" value="PROTEIN CBG08539"/>
    <property type="match status" value="1"/>
</dbReference>
<comment type="caution">
    <text evidence="2">The sequence shown here is derived from an EMBL/GenBank/DDBJ whole genome shotgun (WGS) entry which is preliminary data.</text>
</comment>
<name>A0A164ZLN6_9CRUS</name>
<sequence>MSDAQKFDFLKEYLKGKAYLCVENLELTTANYNIAIAELKMVYAKPKALIQTHLCKCYSLVSVKSMTDVAALQRLHLTAQSHINALETLGVQKDTFVGLLGTKLMKLLPTELKKECSSYNANDITDITALLNFIRDQVDAAERCSRWKSETIKTPQQTTPTTPDLLWRSNGHACLKYDELEVSLIETESVVNARPLIYVAEGSDDPLPITPNQFLNNRRSNRTPPELAVNLMAHDTTIGNGLATPGICQCHLRGLRDGLTTPNRQVPLQRKTRPQDPVMVKTLNGDQFNRVIQSLHPLKLCEDQPEDVEVPPTPELKSEQEEVSPSVSAVDLV</sequence>
<dbReference type="Pfam" id="PF03564">
    <property type="entry name" value="DUF1759"/>
    <property type="match status" value="1"/>
</dbReference>
<dbReference type="AlphaFoldDB" id="A0A164ZLN6"/>